<sequence>MLREQKNIASSSKMTNSDVLLTRTRAHIRRATQKLRRTMITAADWPPPTVVFNTELSSDERHYISTKTIQKNQPENTGYDEPHRNSSRLLYCCFQLRRRNRSPEGGDIKNSRLSQILLDTYKRSDHLTAGTHSKKNSVSVKNLVLRTAPDGCLICSDNVDVEMLIAGFREFERRLQYGALMPFANVLPSFTPIRPELIQEKDTEEVSSTLKPMKGNFCGEIREVDEKEACEESSGALC</sequence>
<dbReference type="AlphaFoldDB" id="A0A0R3UGV1"/>
<reference evidence="1 2" key="1">
    <citation type="submission" date="2018-10" db="EMBL/GenBank/DDBJ databases">
        <authorList>
            <consortium name="Pathogen Informatics"/>
        </authorList>
    </citation>
    <scope>NUCLEOTIDE SEQUENCE [LARGE SCALE GENOMIC DNA]</scope>
</reference>
<evidence type="ECO:0000313" key="2">
    <source>
        <dbReference type="Proteomes" id="UP000267029"/>
    </source>
</evidence>
<protein>
    <submittedName>
        <fullName evidence="1 3">Uncharacterized protein</fullName>
    </submittedName>
</protein>
<dbReference type="EMBL" id="UXSR01005265">
    <property type="protein sequence ID" value="VDD80489.1"/>
    <property type="molecule type" value="Genomic_DNA"/>
</dbReference>
<dbReference type="OrthoDB" id="6253710at2759"/>
<dbReference type="WBParaSite" id="MCU_002062-RA">
    <property type="protein sequence ID" value="MCU_002062-RA"/>
    <property type="gene ID" value="MCU_002062"/>
</dbReference>
<proteinExistence type="predicted"/>
<gene>
    <name evidence="1" type="ORF">MCOS_LOCUS6492</name>
</gene>
<dbReference type="Proteomes" id="UP000267029">
    <property type="component" value="Unassembled WGS sequence"/>
</dbReference>
<evidence type="ECO:0000313" key="3">
    <source>
        <dbReference type="WBParaSite" id="MCU_002062-RA"/>
    </source>
</evidence>
<evidence type="ECO:0000313" key="1">
    <source>
        <dbReference type="EMBL" id="VDD80489.1"/>
    </source>
</evidence>
<reference evidence="3" key="2">
    <citation type="submission" date="2019-11" db="UniProtKB">
        <authorList>
            <consortium name="WormBaseParasite"/>
        </authorList>
    </citation>
    <scope>IDENTIFICATION</scope>
</reference>
<accession>A0A0R3UGV1</accession>
<keyword evidence="2" id="KW-1185">Reference proteome</keyword>
<name>A0A0R3UGV1_MESCO</name>
<organism evidence="3">
    <name type="scientific">Mesocestoides corti</name>
    <name type="common">Flatworm</name>
    <dbReference type="NCBI Taxonomy" id="53468"/>
    <lineage>
        <taxon>Eukaryota</taxon>
        <taxon>Metazoa</taxon>
        <taxon>Spiralia</taxon>
        <taxon>Lophotrochozoa</taxon>
        <taxon>Platyhelminthes</taxon>
        <taxon>Cestoda</taxon>
        <taxon>Eucestoda</taxon>
        <taxon>Cyclophyllidea</taxon>
        <taxon>Mesocestoididae</taxon>
        <taxon>Mesocestoides</taxon>
    </lineage>
</organism>